<evidence type="ECO:0000313" key="2">
    <source>
        <dbReference type="Proteomes" id="UP000515811"/>
    </source>
</evidence>
<accession>A0A7G9RPX6</accession>
<protein>
    <submittedName>
        <fullName evidence="1">AAA family ATPase</fullName>
    </submittedName>
</protein>
<reference evidence="1 2" key="1">
    <citation type="submission" date="2020-08" db="EMBL/GenBank/DDBJ databases">
        <title>Genome sequence of Diaphorobacter ruginosibacter DSM 27467T.</title>
        <authorList>
            <person name="Hyun D.-W."/>
            <person name="Bae J.-W."/>
        </authorList>
    </citation>
    <scope>NUCLEOTIDE SEQUENCE [LARGE SCALE GENOMIC DNA]</scope>
    <source>
        <strain evidence="1 2">DSM 27467</strain>
    </source>
</reference>
<dbReference type="PANTHER" id="PTHR37816">
    <property type="entry name" value="YALI0E33011P"/>
    <property type="match status" value="1"/>
</dbReference>
<dbReference type="Gene3D" id="3.40.50.300">
    <property type="entry name" value="P-loop containing nucleotide triphosphate hydrolases"/>
    <property type="match status" value="1"/>
</dbReference>
<gene>
    <name evidence="1" type="ORF">H9K76_01795</name>
</gene>
<name>A0A7G9RPX6_9BURK</name>
<keyword evidence="2" id="KW-1185">Reference proteome</keyword>
<dbReference type="PANTHER" id="PTHR37816:SF2">
    <property type="entry name" value="DNA TOPOLOGY MODULATION PROTEIN FLAR-RELATED PROTEIN"/>
    <property type="match status" value="1"/>
</dbReference>
<dbReference type="InterPro" id="IPR052922">
    <property type="entry name" value="Cytidylate_Kinase-2"/>
</dbReference>
<sequence length="193" mass="21976">MFPAPVHLHIFGASGSGTSTLGKALSQRLGWLQLESDDFFWKPTPQPFTEKVPEAERAPNMLRALKGHENWIVSGGSLYTWARDVIPLFTHAVFLRLDDALRMARLRERERERFGDALVNDPVRRQVSEAFFEWAAGYEKGTDSHRSLQRHRRWADEELHCPVLELGTSDPVPQLVESVIDFLRAPAASSRRS</sequence>
<dbReference type="Proteomes" id="UP000515811">
    <property type="component" value="Chromosome"/>
</dbReference>
<dbReference type="EMBL" id="CP060714">
    <property type="protein sequence ID" value="QNN57651.1"/>
    <property type="molecule type" value="Genomic_DNA"/>
</dbReference>
<dbReference type="SUPFAM" id="SSF52540">
    <property type="entry name" value="P-loop containing nucleoside triphosphate hydrolases"/>
    <property type="match status" value="1"/>
</dbReference>
<evidence type="ECO:0000313" key="1">
    <source>
        <dbReference type="EMBL" id="QNN57651.1"/>
    </source>
</evidence>
<proteinExistence type="predicted"/>
<organism evidence="1 2">
    <name type="scientific">Diaphorobacter ruginosibacter</name>
    <dbReference type="NCBI Taxonomy" id="1715720"/>
    <lineage>
        <taxon>Bacteria</taxon>
        <taxon>Pseudomonadati</taxon>
        <taxon>Pseudomonadota</taxon>
        <taxon>Betaproteobacteria</taxon>
        <taxon>Burkholderiales</taxon>
        <taxon>Comamonadaceae</taxon>
        <taxon>Diaphorobacter</taxon>
    </lineage>
</organism>
<dbReference type="AlphaFoldDB" id="A0A7G9RPX6"/>
<dbReference type="RefSeq" id="WP_187597899.1">
    <property type="nucleotide sequence ID" value="NZ_CP060714.1"/>
</dbReference>
<dbReference type="InterPro" id="IPR027417">
    <property type="entry name" value="P-loop_NTPase"/>
</dbReference>
<dbReference type="KEGG" id="drg:H9K76_01795"/>